<accession>A0A8X6KCW7</accession>
<evidence type="ECO:0000313" key="2">
    <source>
        <dbReference type="Proteomes" id="UP000886998"/>
    </source>
</evidence>
<organism evidence="1 2">
    <name type="scientific">Trichonephila inaurata madagascariensis</name>
    <dbReference type="NCBI Taxonomy" id="2747483"/>
    <lineage>
        <taxon>Eukaryota</taxon>
        <taxon>Metazoa</taxon>
        <taxon>Ecdysozoa</taxon>
        <taxon>Arthropoda</taxon>
        <taxon>Chelicerata</taxon>
        <taxon>Arachnida</taxon>
        <taxon>Araneae</taxon>
        <taxon>Araneomorphae</taxon>
        <taxon>Entelegynae</taxon>
        <taxon>Araneoidea</taxon>
        <taxon>Nephilidae</taxon>
        <taxon>Trichonephila</taxon>
        <taxon>Trichonephila inaurata</taxon>
    </lineage>
</organism>
<evidence type="ECO:0000313" key="1">
    <source>
        <dbReference type="EMBL" id="GFS40247.1"/>
    </source>
</evidence>
<keyword evidence="2" id="KW-1185">Reference proteome</keyword>
<sequence length="65" mass="7707">MENSKQDERWETHSVVNKLDVICFSREQKIIETFRSEIHCHTADFHHRAKMGYGVQVRLGETEDC</sequence>
<reference evidence="1" key="1">
    <citation type="submission" date="2020-08" db="EMBL/GenBank/DDBJ databases">
        <title>Multicomponent nature underlies the extraordinary mechanical properties of spider dragline silk.</title>
        <authorList>
            <person name="Kono N."/>
            <person name="Nakamura H."/>
            <person name="Mori M."/>
            <person name="Yoshida Y."/>
            <person name="Ohtoshi R."/>
            <person name="Malay A.D."/>
            <person name="Moran D.A.P."/>
            <person name="Tomita M."/>
            <person name="Numata K."/>
            <person name="Arakawa K."/>
        </authorList>
    </citation>
    <scope>NUCLEOTIDE SEQUENCE</scope>
</reference>
<gene>
    <name evidence="1" type="ORF">TNIN_186641</name>
</gene>
<proteinExistence type="predicted"/>
<protein>
    <submittedName>
        <fullName evidence="1">Uncharacterized protein</fullName>
    </submittedName>
</protein>
<dbReference type="EMBL" id="BMAV01025280">
    <property type="protein sequence ID" value="GFS40247.1"/>
    <property type="molecule type" value="Genomic_DNA"/>
</dbReference>
<dbReference type="AlphaFoldDB" id="A0A8X6KCW7"/>
<name>A0A8X6KCW7_9ARAC</name>
<comment type="caution">
    <text evidence="1">The sequence shown here is derived from an EMBL/GenBank/DDBJ whole genome shotgun (WGS) entry which is preliminary data.</text>
</comment>
<dbReference type="Proteomes" id="UP000886998">
    <property type="component" value="Unassembled WGS sequence"/>
</dbReference>